<proteinExistence type="predicted"/>
<feature type="region of interest" description="Disordered" evidence="1">
    <location>
        <begin position="568"/>
        <end position="677"/>
    </location>
</feature>
<name>A0A139AD67_GONPJ</name>
<dbReference type="OrthoDB" id="5873279at2759"/>
<feature type="compositionally biased region" description="Polar residues" evidence="1">
    <location>
        <begin position="585"/>
        <end position="596"/>
    </location>
</feature>
<evidence type="ECO:0000313" key="3">
    <source>
        <dbReference type="Proteomes" id="UP000070544"/>
    </source>
</evidence>
<dbReference type="AlphaFoldDB" id="A0A139AD67"/>
<evidence type="ECO:0008006" key="4">
    <source>
        <dbReference type="Google" id="ProtNLM"/>
    </source>
</evidence>
<gene>
    <name evidence="2" type="ORF">M427DRAFT_57368</name>
</gene>
<feature type="compositionally biased region" description="Low complexity" evidence="1">
    <location>
        <begin position="195"/>
        <end position="207"/>
    </location>
</feature>
<dbReference type="SUPFAM" id="SSF50044">
    <property type="entry name" value="SH3-domain"/>
    <property type="match status" value="1"/>
</dbReference>
<reference evidence="2 3" key="1">
    <citation type="journal article" date="2015" name="Genome Biol. Evol.">
        <title>Phylogenomic analyses indicate that early fungi evolved digesting cell walls of algal ancestors of land plants.</title>
        <authorList>
            <person name="Chang Y."/>
            <person name="Wang S."/>
            <person name="Sekimoto S."/>
            <person name="Aerts A.L."/>
            <person name="Choi C."/>
            <person name="Clum A."/>
            <person name="LaButti K.M."/>
            <person name="Lindquist E.A."/>
            <person name="Yee Ngan C."/>
            <person name="Ohm R.A."/>
            <person name="Salamov A.A."/>
            <person name="Grigoriev I.V."/>
            <person name="Spatafora J.W."/>
            <person name="Berbee M.L."/>
        </authorList>
    </citation>
    <scope>NUCLEOTIDE SEQUENCE [LARGE SCALE GENOMIC DNA]</scope>
    <source>
        <strain evidence="2 3">JEL478</strain>
    </source>
</reference>
<keyword evidence="3" id="KW-1185">Reference proteome</keyword>
<dbReference type="EMBL" id="KQ965767">
    <property type="protein sequence ID" value="KXS14710.1"/>
    <property type="molecule type" value="Genomic_DNA"/>
</dbReference>
<feature type="compositionally biased region" description="Gly residues" evidence="1">
    <location>
        <begin position="597"/>
        <end position="677"/>
    </location>
</feature>
<organism evidence="2 3">
    <name type="scientific">Gonapodya prolifera (strain JEL478)</name>
    <name type="common">Monoblepharis prolifera</name>
    <dbReference type="NCBI Taxonomy" id="1344416"/>
    <lineage>
        <taxon>Eukaryota</taxon>
        <taxon>Fungi</taxon>
        <taxon>Fungi incertae sedis</taxon>
        <taxon>Chytridiomycota</taxon>
        <taxon>Chytridiomycota incertae sedis</taxon>
        <taxon>Monoblepharidomycetes</taxon>
        <taxon>Monoblepharidales</taxon>
        <taxon>Gonapodyaceae</taxon>
        <taxon>Gonapodya</taxon>
    </lineage>
</organism>
<sequence>MSDSGRHASSGITSNQSLGRASLEVWPKSLWRCVINAHLFAWTPSATPTHLEATPPHSTANRVYTDDDFVKSPPPRSRSASPRPPSVETPDPQPPVVSGPPITASFDPVGHRFTAQVAHEPKLQDELPVAVGDIVEVHTNYGDGWGLVSNHTSRATAVMPFSVLGPAYASAIHRTPDSAPPPYSLLPPDPFENRSCSPAPTSTSPAPRGLSSFTDFLHITDATSADPTRPGLRTVNLVFHEAGDEACMGILAGDAFEEQKWGYGVGRSDDSMLYMQYVPRLPLKQSLQAKVPGFAKVPVFQIHFLFSTPALYEHAKTLFPKSAVNLHAETVRKKFIDRVCKTGNARVAFVDVGGFPAHHLIFLFRSTQTPTSSTLPTVPVPPKYTSSFSPPQTNSTPTFTLPQPPAPPGLTPLDDQTRTRWAVQVGAVFRGVLEQAKANTALPQPVAHQVLVGAGGGIPQQVVVQQQPQVIVVQQQQQRVDPYSRSGYIVPYYGYGYGRYDPGAIALMNTLWSPYYGHGYGYGWVGGWHGDYGYWDRPGYFGPGDVSFGSGRYAGDWGDWGDGGGRFGGFGNHGSNHGPGDFGPTPNSGDFGSTQPSGGGSMWSGFDFGGGGGSSSVDTGGGGGFDFGGGGGGGDFGSSSGGGGGGFDFGGGGGGGGGDTGGSSGGGFDFGGGNTDN</sequence>
<evidence type="ECO:0000313" key="2">
    <source>
        <dbReference type="EMBL" id="KXS14710.1"/>
    </source>
</evidence>
<feature type="compositionally biased region" description="Pro residues" evidence="1">
    <location>
        <begin position="72"/>
        <end position="98"/>
    </location>
</feature>
<feature type="compositionally biased region" description="Pro residues" evidence="1">
    <location>
        <begin position="179"/>
        <end position="190"/>
    </location>
</feature>
<feature type="region of interest" description="Disordered" evidence="1">
    <location>
        <begin position="179"/>
        <end position="207"/>
    </location>
</feature>
<dbReference type="Proteomes" id="UP000070544">
    <property type="component" value="Unassembled WGS sequence"/>
</dbReference>
<dbReference type="Gene3D" id="2.30.30.40">
    <property type="entry name" value="SH3 Domains"/>
    <property type="match status" value="1"/>
</dbReference>
<feature type="region of interest" description="Disordered" evidence="1">
    <location>
        <begin position="385"/>
        <end position="405"/>
    </location>
</feature>
<protein>
    <recommendedName>
        <fullName evidence="4">SH3 domain-containing protein</fullName>
    </recommendedName>
</protein>
<evidence type="ECO:0000256" key="1">
    <source>
        <dbReference type="SAM" id="MobiDB-lite"/>
    </source>
</evidence>
<accession>A0A139AD67</accession>
<feature type="compositionally biased region" description="Polar residues" evidence="1">
    <location>
        <begin position="385"/>
        <end position="395"/>
    </location>
</feature>
<dbReference type="InterPro" id="IPR036028">
    <property type="entry name" value="SH3-like_dom_sf"/>
</dbReference>
<feature type="region of interest" description="Disordered" evidence="1">
    <location>
        <begin position="47"/>
        <end position="105"/>
    </location>
</feature>